<dbReference type="OMA" id="TTEAWIN"/>
<dbReference type="InParanoid" id="A0A1X2H5T3"/>
<sequence>MNTMLDTLSKIVHAKIQAGELLLDANPIKQVSSFNELSISLKLTLLRSLIEWQLQDCHAIRAIIERGCKNRRPKEPNPIKNIDPIGYDSDKRAYYMFGDSPWLWREKSAIKTGCQWETVCRSLEELNAYADTLSQSGGRAEQLLSSIILTYVPFIEQSIREKERKEKAIERQRMAQIEAEQLGPRQLRDRRGIRPSYTFDEDIQDLSNSDEEYDQLDNGDDDDENMAERHSEPESASEPESVPKPTRFSSRLNPEAGATFVDEDVQVTTQHTDATMGEGTQPSLAKSQTTDRMDTDNPQTMSQADVIMQDAA</sequence>
<feature type="compositionally biased region" description="Polar residues" evidence="3">
    <location>
        <begin position="266"/>
        <end position="288"/>
    </location>
</feature>
<dbReference type="PANTHER" id="PTHR42107:SF1">
    <property type="entry name" value="WHIM1 DOMAIN-CONTAINING PROTEIN"/>
    <property type="match status" value="1"/>
</dbReference>
<feature type="compositionally biased region" description="Acidic residues" evidence="3">
    <location>
        <begin position="199"/>
        <end position="225"/>
    </location>
</feature>
<reference evidence="5 6" key="1">
    <citation type="submission" date="2016-07" db="EMBL/GenBank/DDBJ databases">
        <title>Pervasive Adenine N6-methylation of Active Genes in Fungi.</title>
        <authorList>
            <consortium name="DOE Joint Genome Institute"/>
            <person name="Mondo S.J."/>
            <person name="Dannebaum R.O."/>
            <person name="Kuo R.C."/>
            <person name="Labutti K."/>
            <person name="Haridas S."/>
            <person name="Kuo A."/>
            <person name="Salamov A."/>
            <person name="Ahrendt S.R."/>
            <person name="Lipzen A."/>
            <person name="Sullivan W."/>
            <person name="Andreopoulos W.B."/>
            <person name="Clum A."/>
            <person name="Lindquist E."/>
            <person name="Daum C."/>
            <person name="Ramamoorthy G.K."/>
            <person name="Gryganskyi A."/>
            <person name="Culley D."/>
            <person name="Magnuson J.K."/>
            <person name="James T.Y."/>
            <person name="O'Malley M.A."/>
            <person name="Stajich J.E."/>
            <person name="Spatafora J.W."/>
            <person name="Visel A."/>
            <person name="Grigoriev I.V."/>
        </authorList>
    </citation>
    <scope>NUCLEOTIDE SEQUENCE [LARGE SCALE GENOMIC DNA]</scope>
    <source>
        <strain evidence="5 6">NRRL 2496</strain>
    </source>
</reference>
<feature type="compositionally biased region" description="Low complexity" evidence="3">
    <location>
        <begin position="234"/>
        <end position="245"/>
    </location>
</feature>
<name>A0A1X2H5T3_SYNRA</name>
<evidence type="ECO:0000313" key="6">
    <source>
        <dbReference type="Proteomes" id="UP000242180"/>
    </source>
</evidence>
<comment type="caution">
    <text evidence="5">The sequence shown here is derived from an EMBL/GenBank/DDBJ whole genome shotgun (WGS) entry which is preliminary data.</text>
</comment>
<evidence type="ECO:0000256" key="2">
    <source>
        <dbReference type="ARBA" id="ARBA00023242"/>
    </source>
</evidence>
<dbReference type="Proteomes" id="UP000242180">
    <property type="component" value="Unassembled WGS sequence"/>
</dbReference>
<dbReference type="AlphaFoldDB" id="A0A1X2H5T3"/>
<evidence type="ECO:0000256" key="3">
    <source>
        <dbReference type="SAM" id="MobiDB-lite"/>
    </source>
</evidence>
<feature type="region of interest" description="Disordered" evidence="3">
    <location>
        <begin position="180"/>
        <end position="312"/>
    </location>
</feature>
<organism evidence="5 6">
    <name type="scientific">Syncephalastrum racemosum</name>
    <name type="common">Filamentous fungus</name>
    <dbReference type="NCBI Taxonomy" id="13706"/>
    <lineage>
        <taxon>Eukaryota</taxon>
        <taxon>Fungi</taxon>
        <taxon>Fungi incertae sedis</taxon>
        <taxon>Mucoromycota</taxon>
        <taxon>Mucoromycotina</taxon>
        <taxon>Mucoromycetes</taxon>
        <taxon>Mucorales</taxon>
        <taxon>Syncephalastraceae</taxon>
        <taxon>Syncephalastrum</taxon>
    </lineage>
</organism>
<dbReference type="GO" id="GO:0005634">
    <property type="term" value="C:nucleus"/>
    <property type="evidence" value="ECO:0007669"/>
    <property type="project" value="UniProtKB-SubCell"/>
</dbReference>
<evidence type="ECO:0000256" key="1">
    <source>
        <dbReference type="ARBA" id="ARBA00004123"/>
    </source>
</evidence>
<dbReference type="Pfam" id="PF15612">
    <property type="entry name" value="WHIM1"/>
    <property type="match status" value="1"/>
</dbReference>
<gene>
    <name evidence="5" type="ORF">BCR43DRAFT_516839</name>
</gene>
<proteinExistence type="predicted"/>
<dbReference type="EMBL" id="MCGN01000008">
    <property type="protein sequence ID" value="ORY93824.1"/>
    <property type="molecule type" value="Genomic_DNA"/>
</dbReference>
<keyword evidence="2" id="KW-0539">Nucleus</keyword>
<evidence type="ECO:0000313" key="5">
    <source>
        <dbReference type="EMBL" id="ORY93824.1"/>
    </source>
</evidence>
<dbReference type="OrthoDB" id="349045at2759"/>
<accession>A0A1X2H5T3</accession>
<feature type="domain" description="WHIM1" evidence="4">
    <location>
        <begin position="36"/>
        <end position="65"/>
    </location>
</feature>
<dbReference type="STRING" id="13706.A0A1X2H5T3"/>
<protein>
    <recommendedName>
        <fullName evidence="4">WHIM1 domain-containing protein</fullName>
    </recommendedName>
</protein>
<keyword evidence="6" id="KW-1185">Reference proteome</keyword>
<dbReference type="InterPro" id="IPR028942">
    <property type="entry name" value="WHIM1_dom"/>
</dbReference>
<evidence type="ECO:0000259" key="4">
    <source>
        <dbReference type="Pfam" id="PF15612"/>
    </source>
</evidence>
<dbReference type="PANTHER" id="PTHR42107">
    <property type="entry name" value="YALI0D24453P"/>
    <property type="match status" value="1"/>
</dbReference>
<comment type="subcellular location">
    <subcellularLocation>
        <location evidence="1">Nucleus</location>
    </subcellularLocation>
</comment>